<dbReference type="PANTHER" id="PTHR11803:SF39">
    <property type="entry name" value="2-IMINOBUTANOATE_2-IMINOPROPANOATE DEAMINASE"/>
    <property type="match status" value="1"/>
</dbReference>
<dbReference type="RefSeq" id="WP_305732148.1">
    <property type="nucleotide sequence ID" value="NZ_OW150024.1"/>
</dbReference>
<dbReference type="PROSITE" id="PS01094">
    <property type="entry name" value="UPF0076"/>
    <property type="match status" value="1"/>
</dbReference>
<dbReference type="Proteomes" id="UP001295463">
    <property type="component" value="Chromosome"/>
</dbReference>
<reference evidence="2 3" key="1">
    <citation type="submission" date="2022-03" db="EMBL/GenBank/DDBJ databases">
        <authorList>
            <person name="Koch H."/>
        </authorList>
    </citation>
    <scope>NUCLEOTIDE SEQUENCE [LARGE SCALE GENOMIC DNA]</scope>
    <source>
        <strain evidence="2 3">G1</strain>
    </source>
</reference>
<dbReference type="NCBIfam" id="TIGR00004">
    <property type="entry name" value="Rid family detoxifying hydrolase"/>
    <property type="match status" value="1"/>
</dbReference>
<comment type="similarity">
    <text evidence="1">Belongs to the RutC family.</text>
</comment>
<dbReference type="PANTHER" id="PTHR11803">
    <property type="entry name" value="2-IMINOBUTANOATE/2-IMINOPROPANOATE DEAMINASE RIDA"/>
    <property type="match status" value="1"/>
</dbReference>
<dbReference type="InterPro" id="IPR035959">
    <property type="entry name" value="RutC-like_sf"/>
</dbReference>
<dbReference type="EMBL" id="OW150024">
    <property type="protein sequence ID" value="CAH2031315.1"/>
    <property type="molecule type" value="Genomic_DNA"/>
</dbReference>
<dbReference type="CDD" id="cd00448">
    <property type="entry name" value="YjgF_YER057c_UK114_family"/>
    <property type="match status" value="1"/>
</dbReference>
<dbReference type="InterPro" id="IPR019897">
    <property type="entry name" value="RidA_CS"/>
</dbReference>
<accession>A0ABN8HEX9</accession>
<gene>
    <name evidence="2" type="primary">dfrA</name>
    <name evidence="2" type="ORF">GEAMG1_1485</name>
</gene>
<proteinExistence type="inferred from homology"/>
<name>A0ABN8HEX9_9BACT</name>
<dbReference type="SUPFAM" id="SSF55298">
    <property type="entry name" value="YjgF-like"/>
    <property type="match status" value="1"/>
</dbReference>
<evidence type="ECO:0000256" key="1">
    <source>
        <dbReference type="ARBA" id="ARBA00010552"/>
    </source>
</evidence>
<evidence type="ECO:0000313" key="2">
    <source>
        <dbReference type="EMBL" id="CAH2031315.1"/>
    </source>
</evidence>
<protein>
    <submittedName>
        <fullName evidence="2">Protein DfrA</fullName>
    </submittedName>
</protein>
<organism evidence="2 3">
    <name type="scientific">Trichlorobacter ammonificans</name>
    <dbReference type="NCBI Taxonomy" id="2916410"/>
    <lineage>
        <taxon>Bacteria</taxon>
        <taxon>Pseudomonadati</taxon>
        <taxon>Thermodesulfobacteriota</taxon>
        <taxon>Desulfuromonadia</taxon>
        <taxon>Geobacterales</taxon>
        <taxon>Geobacteraceae</taxon>
        <taxon>Trichlorobacter</taxon>
    </lineage>
</organism>
<dbReference type="InterPro" id="IPR006056">
    <property type="entry name" value="RidA"/>
</dbReference>
<dbReference type="Pfam" id="PF01042">
    <property type="entry name" value="Ribonuc_L-PSP"/>
    <property type="match status" value="1"/>
</dbReference>
<sequence>MEIVATDKAPAAIGPYSQAVKSGSLLFCSGQIPLVPETGEMVTGDIRQETEQVMNNLSAVLAAGGTGFDRVVRTTIYLVDMADFPVVNEVYGSFFSAAKPARATVAVAALPRGARVEIDAVAEL</sequence>
<dbReference type="Gene3D" id="3.30.1330.40">
    <property type="entry name" value="RutC-like"/>
    <property type="match status" value="1"/>
</dbReference>
<evidence type="ECO:0000313" key="3">
    <source>
        <dbReference type="Proteomes" id="UP001295463"/>
    </source>
</evidence>
<keyword evidence="3" id="KW-1185">Reference proteome</keyword>
<dbReference type="InterPro" id="IPR006175">
    <property type="entry name" value="YjgF/YER057c/UK114"/>
</dbReference>